<dbReference type="InterPro" id="IPR011010">
    <property type="entry name" value="DNA_brk_join_enz"/>
</dbReference>
<reference evidence="5" key="3">
    <citation type="submission" date="2015-03" db="EMBL/GenBank/DDBJ databases">
        <authorList>
            <person name="Murphy D."/>
        </authorList>
    </citation>
    <scope>NUCLEOTIDE SEQUENCE [LARGE SCALE GENOMIC DNA]</scope>
    <source>
        <strain evidence="5">A125KOH2</strain>
    </source>
</reference>
<dbReference type="Gene3D" id="1.10.443.10">
    <property type="entry name" value="Intergrase catalytic core"/>
    <property type="match status" value="1"/>
</dbReference>
<dbReference type="InterPro" id="IPR013762">
    <property type="entry name" value="Integrase-like_cat_sf"/>
</dbReference>
<dbReference type="InterPro" id="IPR002104">
    <property type="entry name" value="Integrase_catalytic"/>
</dbReference>
<dbReference type="Proteomes" id="UP000044625">
    <property type="component" value="Unassembled WGS sequence"/>
</dbReference>
<dbReference type="GO" id="GO:0006310">
    <property type="term" value="P:DNA recombination"/>
    <property type="evidence" value="ECO:0007669"/>
    <property type="project" value="UniProtKB-KW"/>
</dbReference>
<reference evidence="8" key="1">
    <citation type="submission" date="2015-03" db="EMBL/GenBank/DDBJ databases">
        <authorList>
            <consortium name="Pathogen Informatics"/>
        </authorList>
    </citation>
    <scope>NUCLEOTIDE SEQUENCE [LARGE SCALE GENOMIC DNA]</scope>
    <source>
        <strain evidence="8">A125KOH2</strain>
    </source>
</reference>
<dbReference type="Pfam" id="PF00589">
    <property type="entry name" value="Phage_integrase"/>
    <property type="match status" value="1"/>
</dbReference>
<reference evidence="6 7" key="2">
    <citation type="submission" date="2015-03" db="EMBL/GenBank/DDBJ databases">
        <authorList>
            <consortium name="Pathogen Informatics"/>
            <person name="Murphy D."/>
        </authorList>
    </citation>
    <scope>NUCLEOTIDE SEQUENCE [LARGE SCALE GENOMIC DNA]</scope>
    <source>
        <strain evidence="7">type strain: CIP110230</strain>
        <strain evidence="6">Type strain: CIP110230</strain>
    </source>
</reference>
<dbReference type="InterPro" id="IPR050808">
    <property type="entry name" value="Phage_Integrase"/>
</dbReference>
<evidence type="ECO:0000313" key="6">
    <source>
        <dbReference type="EMBL" id="CRY63531.1"/>
    </source>
</evidence>
<evidence type="ECO:0000256" key="2">
    <source>
        <dbReference type="ARBA" id="ARBA00022908"/>
    </source>
</evidence>
<evidence type="ECO:0000313" key="5">
    <source>
        <dbReference type="EMBL" id="CNH86339.1"/>
    </source>
</evidence>
<keyword evidence="7" id="KW-1185">Reference proteome</keyword>
<accession>A0A0T9PXE3</accession>
<keyword evidence="2" id="KW-0229">DNA integration</keyword>
<name>A0A0T9PXE3_9GAMM</name>
<protein>
    <submittedName>
        <fullName evidence="5">Integrase family protein</fullName>
    </submittedName>
</protein>
<dbReference type="STRING" id="1288385.ERS137968_00278"/>
<evidence type="ECO:0000256" key="3">
    <source>
        <dbReference type="ARBA" id="ARBA00023172"/>
    </source>
</evidence>
<keyword evidence="3" id="KW-0233">DNA recombination</keyword>
<sequence>MRDKLVLLFLWATNGGDALKTTLSQSFIINKLNVNFKPELSSSGKVVFEPNPQQKPYIVFDDHRDSPVGFGVKISVTKKTYLIQRRVSSSDRNVSAGKKPSSVLKVKVGNVSDFPSIDEAREAARQLVQTMIATKRNPNKIKRELDLAELTVSEAFAQYRKHLLGRTKPAKPNTLNVLDKAENRLKEWQNLRVKDLTGNEILRKFDEIASRARTAAEQTFRWANVAVKHAIEIEAGNAQTQQRQPSLSYNPFSILKVQKKFRTRSELEDSYRAKGVRNPLSPKDTLGRFLIALHNKRSFNRLGCDYLLLTVLTGTRKEETASLCWREALTDEEARTTSYVDLKNRTIRYYDTKNRNDHELPICDGVKRILEDRFDIVADTETRLDKRKWVFPARSPRSKVGHYSDSKSLRENLCQEAGIMKLGMHDLRRTFGRVAEELTSYAVVKRLLNHRNTTDPTERYAVPDNERIFEALQRIELHMLMVAPELYNTLLASAKYPPLLTNQENRQ</sequence>
<dbReference type="PANTHER" id="PTHR30629:SF2">
    <property type="entry name" value="PROPHAGE INTEGRASE INTS-RELATED"/>
    <property type="match status" value="1"/>
</dbReference>
<dbReference type="GO" id="GO:0003677">
    <property type="term" value="F:DNA binding"/>
    <property type="evidence" value="ECO:0007669"/>
    <property type="project" value="InterPro"/>
</dbReference>
<gene>
    <name evidence="5" type="ORF">ERS008529_02315</name>
    <name evidence="6" type="ORF">ERS137968_00278</name>
</gene>
<evidence type="ECO:0000313" key="8">
    <source>
        <dbReference type="Proteomes" id="UP000045840"/>
    </source>
</evidence>
<feature type="domain" description="Tyr recombinase" evidence="4">
    <location>
        <begin position="307"/>
        <end position="463"/>
    </location>
</feature>
<dbReference type="Proteomes" id="UP000045840">
    <property type="component" value="Unassembled WGS sequence"/>
</dbReference>
<proteinExistence type="inferred from homology"/>
<comment type="similarity">
    <text evidence="1">Belongs to the 'phage' integrase family.</text>
</comment>
<organism evidence="5 8">
    <name type="scientific">Yersinia pekkanenii</name>
    <dbReference type="NCBI Taxonomy" id="1288385"/>
    <lineage>
        <taxon>Bacteria</taxon>
        <taxon>Pseudomonadati</taxon>
        <taxon>Pseudomonadota</taxon>
        <taxon>Gammaproteobacteria</taxon>
        <taxon>Enterobacterales</taxon>
        <taxon>Yersiniaceae</taxon>
        <taxon>Yersinia</taxon>
    </lineage>
</organism>
<evidence type="ECO:0000259" key="4">
    <source>
        <dbReference type="Pfam" id="PF00589"/>
    </source>
</evidence>
<dbReference type="EMBL" id="CQAZ01000019">
    <property type="protein sequence ID" value="CNH86339.1"/>
    <property type="molecule type" value="Genomic_DNA"/>
</dbReference>
<dbReference type="EMBL" id="CWJL01000001">
    <property type="protein sequence ID" value="CRY63531.1"/>
    <property type="molecule type" value="Genomic_DNA"/>
</dbReference>
<dbReference type="AlphaFoldDB" id="A0A0T9PXE3"/>
<dbReference type="PANTHER" id="PTHR30629">
    <property type="entry name" value="PROPHAGE INTEGRASE"/>
    <property type="match status" value="1"/>
</dbReference>
<dbReference type="GO" id="GO:0015074">
    <property type="term" value="P:DNA integration"/>
    <property type="evidence" value="ECO:0007669"/>
    <property type="project" value="UniProtKB-KW"/>
</dbReference>
<evidence type="ECO:0000256" key="1">
    <source>
        <dbReference type="ARBA" id="ARBA00008857"/>
    </source>
</evidence>
<evidence type="ECO:0000313" key="7">
    <source>
        <dbReference type="Proteomes" id="UP000044625"/>
    </source>
</evidence>
<dbReference type="SUPFAM" id="SSF56349">
    <property type="entry name" value="DNA breaking-rejoining enzymes"/>
    <property type="match status" value="1"/>
</dbReference>